<gene>
    <name evidence="2" type="ORF">IEN85_20070</name>
</gene>
<feature type="transmembrane region" description="Helical" evidence="1">
    <location>
        <begin position="14"/>
        <end position="32"/>
    </location>
</feature>
<keyword evidence="3" id="KW-1185">Reference proteome</keyword>
<sequence length="196" mass="22227">MTFLSLFSYLKKNYIVSICSLVAIVCLGVYLVRSDQITRLAADYDDLSVRHSRILKNLKFGSDIEADLDRLKTMSEEIEARLFSPEDLATNQRYFYQIESATGVEMASIQQIIKPLPEGKNNKQARMKAERSPYQEIIYDMSVQGTYTEVLSFLREIEGGEAFAVLDGFTIMDSKSKEADPEVDIRLSVNVLGRKS</sequence>
<keyword evidence="1" id="KW-0472">Membrane</keyword>
<evidence type="ECO:0000313" key="3">
    <source>
        <dbReference type="Proteomes" id="UP000622317"/>
    </source>
</evidence>
<dbReference type="Proteomes" id="UP000622317">
    <property type="component" value="Unassembled WGS sequence"/>
</dbReference>
<reference evidence="2" key="1">
    <citation type="submission" date="2020-09" db="EMBL/GenBank/DDBJ databases">
        <title>Pelagicoccus enzymogenes sp. nov. with an EPS production, isolated from marine sediment.</title>
        <authorList>
            <person name="Feng X."/>
        </authorList>
    </citation>
    <scope>NUCLEOTIDE SEQUENCE</scope>
    <source>
        <strain evidence="2">NFK12</strain>
    </source>
</reference>
<organism evidence="2 3">
    <name type="scientific">Pelagicoccus enzymogenes</name>
    <dbReference type="NCBI Taxonomy" id="2773457"/>
    <lineage>
        <taxon>Bacteria</taxon>
        <taxon>Pseudomonadati</taxon>
        <taxon>Verrucomicrobiota</taxon>
        <taxon>Opitutia</taxon>
        <taxon>Puniceicoccales</taxon>
        <taxon>Pelagicoccaceae</taxon>
        <taxon>Pelagicoccus</taxon>
    </lineage>
</organism>
<accession>A0A927FB20</accession>
<dbReference type="AlphaFoldDB" id="A0A927FB20"/>
<evidence type="ECO:0000256" key="1">
    <source>
        <dbReference type="SAM" id="Phobius"/>
    </source>
</evidence>
<keyword evidence="1" id="KW-0812">Transmembrane</keyword>
<protein>
    <recommendedName>
        <fullName evidence="4">Pilus assembly protein, PilO</fullName>
    </recommendedName>
</protein>
<evidence type="ECO:0008006" key="4">
    <source>
        <dbReference type="Google" id="ProtNLM"/>
    </source>
</evidence>
<comment type="caution">
    <text evidence="2">The sequence shown here is derived from an EMBL/GenBank/DDBJ whole genome shotgun (WGS) entry which is preliminary data.</text>
</comment>
<proteinExistence type="predicted"/>
<keyword evidence="1" id="KW-1133">Transmembrane helix</keyword>
<dbReference type="RefSeq" id="WP_191618888.1">
    <property type="nucleotide sequence ID" value="NZ_JACYFG010000051.1"/>
</dbReference>
<dbReference type="Gene3D" id="3.30.70.60">
    <property type="match status" value="1"/>
</dbReference>
<dbReference type="InterPro" id="IPR014717">
    <property type="entry name" value="Transl_elong_EF1B/ribsomal_bS6"/>
</dbReference>
<dbReference type="EMBL" id="JACYFG010000051">
    <property type="protein sequence ID" value="MBD5781808.1"/>
    <property type="molecule type" value="Genomic_DNA"/>
</dbReference>
<evidence type="ECO:0000313" key="2">
    <source>
        <dbReference type="EMBL" id="MBD5781808.1"/>
    </source>
</evidence>
<name>A0A927FB20_9BACT</name>